<evidence type="ECO:0000313" key="2">
    <source>
        <dbReference type="EMBL" id="MCO1332995.1"/>
    </source>
</evidence>
<evidence type="ECO:0000313" key="3">
    <source>
        <dbReference type="Proteomes" id="UP001139028"/>
    </source>
</evidence>
<protein>
    <submittedName>
        <fullName evidence="2">Uncharacterized protein</fullName>
    </submittedName>
</protein>
<proteinExistence type="predicted"/>
<feature type="non-terminal residue" evidence="2">
    <location>
        <position position="1"/>
    </location>
</feature>
<comment type="caution">
    <text evidence="2">The sequence shown here is derived from an EMBL/GenBank/DDBJ whole genome shotgun (WGS) entry which is preliminary data.</text>
</comment>
<dbReference type="RefSeq" id="WP_252464162.1">
    <property type="nucleotide sequence ID" value="NZ_JALBWM010000003.1"/>
</dbReference>
<sequence>IWPWFLPISPPKTVRSIVLFKVDNLHIKDEKITPRHLAVTPQQLKITMTTPLALKIVIAPLAGSGTFAFFLLKEEACMVVGIII</sequence>
<keyword evidence="1" id="KW-0812">Transmembrane</keyword>
<dbReference type="Proteomes" id="UP001139028">
    <property type="component" value="Unassembled WGS sequence"/>
</dbReference>
<evidence type="ECO:0000256" key="1">
    <source>
        <dbReference type="SAM" id="Phobius"/>
    </source>
</evidence>
<organism evidence="2 3">
    <name type="scientific">Microbulbifer okhotskensis</name>
    <dbReference type="NCBI Taxonomy" id="2926617"/>
    <lineage>
        <taxon>Bacteria</taxon>
        <taxon>Pseudomonadati</taxon>
        <taxon>Pseudomonadota</taxon>
        <taxon>Gammaproteobacteria</taxon>
        <taxon>Cellvibrionales</taxon>
        <taxon>Microbulbiferaceae</taxon>
        <taxon>Microbulbifer</taxon>
    </lineage>
</organism>
<dbReference type="EMBL" id="JALBWM010000003">
    <property type="protein sequence ID" value="MCO1332995.1"/>
    <property type="molecule type" value="Genomic_DNA"/>
</dbReference>
<keyword evidence="3" id="KW-1185">Reference proteome</keyword>
<keyword evidence="1" id="KW-1133">Transmembrane helix</keyword>
<feature type="transmembrane region" description="Helical" evidence="1">
    <location>
        <begin position="52"/>
        <end position="72"/>
    </location>
</feature>
<gene>
    <name evidence="2" type="ORF">MO867_01455</name>
</gene>
<accession>A0A9X2EJX6</accession>
<reference evidence="2" key="1">
    <citation type="journal article" date="2022" name="Arch. Microbiol.">
        <title>Microbulbifer okhotskensis sp. nov., isolated from a deep bottom sediment of the Okhotsk Sea.</title>
        <authorList>
            <person name="Romanenko L."/>
            <person name="Kurilenko V."/>
            <person name="Otstavnykh N."/>
            <person name="Velansky P."/>
            <person name="Isaeva M."/>
            <person name="Mikhailov V."/>
        </authorList>
    </citation>
    <scope>NUCLEOTIDE SEQUENCE</scope>
    <source>
        <strain evidence="2">OS29</strain>
    </source>
</reference>
<keyword evidence="1" id="KW-0472">Membrane</keyword>
<dbReference type="AlphaFoldDB" id="A0A9X2EJX6"/>
<name>A0A9X2EJX6_9GAMM</name>